<keyword evidence="2" id="KW-0521">NADP</keyword>
<dbReference type="Pfam" id="PF00106">
    <property type="entry name" value="adh_short"/>
    <property type="match status" value="1"/>
</dbReference>
<dbReference type="Proteomes" id="UP000799770">
    <property type="component" value="Unassembled WGS sequence"/>
</dbReference>
<dbReference type="Gene3D" id="3.40.50.720">
    <property type="entry name" value="NAD(P)-binding Rossmann-like Domain"/>
    <property type="match status" value="1"/>
</dbReference>
<evidence type="ECO:0000313" key="5">
    <source>
        <dbReference type="Proteomes" id="UP000799770"/>
    </source>
</evidence>
<dbReference type="GO" id="GO:0016491">
    <property type="term" value="F:oxidoreductase activity"/>
    <property type="evidence" value="ECO:0007669"/>
    <property type="project" value="UniProtKB-KW"/>
</dbReference>
<dbReference type="EMBL" id="ML977313">
    <property type="protein sequence ID" value="KAF2120852.1"/>
    <property type="molecule type" value="Genomic_DNA"/>
</dbReference>
<dbReference type="PANTHER" id="PTHR24320:SF236">
    <property type="entry name" value="SHORT-CHAIN DEHYDROGENASE-RELATED"/>
    <property type="match status" value="1"/>
</dbReference>
<dbReference type="InterPro" id="IPR036291">
    <property type="entry name" value="NAD(P)-bd_dom_sf"/>
</dbReference>
<dbReference type="AlphaFoldDB" id="A0A6A5ZMM3"/>
<reference evidence="4" key="1">
    <citation type="journal article" date="2020" name="Stud. Mycol.">
        <title>101 Dothideomycetes genomes: a test case for predicting lifestyles and emergence of pathogens.</title>
        <authorList>
            <person name="Haridas S."/>
            <person name="Albert R."/>
            <person name="Binder M."/>
            <person name="Bloem J."/>
            <person name="Labutti K."/>
            <person name="Salamov A."/>
            <person name="Andreopoulos B."/>
            <person name="Baker S."/>
            <person name="Barry K."/>
            <person name="Bills G."/>
            <person name="Bluhm B."/>
            <person name="Cannon C."/>
            <person name="Castanera R."/>
            <person name="Culley D."/>
            <person name="Daum C."/>
            <person name="Ezra D."/>
            <person name="Gonzalez J."/>
            <person name="Henrissat B."/>
            <person name="Kuo A."/>
            <person name="Liang C."/>
            <person name="Lipzen A."/>
            <person name="Lutzoni F."/>
            <person name="Magnuson J."/>
            <person name="Mondo S."/>
            <person name="Nolan M."/>
            <person name="Ohm R."/>
            <person name="Pangilinan J."/>
            <person name="Park H.-J."/>
            <person name="Ramirez L."/>
            <person name="Alfaro M."/>
            <person name="Sun H."/>
            <person name="Tritt A."/>
            <person name="Yoshinaga Y."/>
            <person name="Zwiers L.-H."/>
            <person name="Turgeon B."/>
            <person name="Goodwin S."/>
            <person name="Spatafora J."/>
            <person name="Crous P."/>
            <person name="Grigoriev I."/>
        </authorList>
    </citation>
    <scope>NUCLEOTIDE SEQUENCE</scope>
    <source>
        <strain evidence="4">CBS 627.86</strain>
    </source>
</reference>
<dbReference type="PRINTS" id="PR00081">
    <property type="entry name" value="GDHRDH"/>
</dbReference>
<organism evidence="4 5">
    <name type="scientific">Lophiotrema nucula</name>
    <dbReference type="NCBI Taxonomy" id="690887"/>
    <lineage>
        <taxon>Eukaryota</taxon>
        <taxon>Fungi</taxon>
        <taxon>Dikarya</taxon>
        <taxon>Ascomycota</taxon>
        <taxon>Pezizomycotina</taxon>
        <taxon>Dothideomycetes</taxon>
        <taxon>Pleosporomycetidae</taxon>
        <taxon>Pleosporales</taxon>
        <taxon>Lophiotremataceae</taxon>
        <taxon>Lophiotrema</taxon>
    </lineage>
</organism>
<sequence length="147" mass="15974">MGQGASNFWKQNILPPATDFPESELPDQTGKVVGLVTGGYTDISLEVAKILYQKNATVYLAGRWADKGSTAVNALRNAFPSSSGKVEFLKLDLADLSTIKPSAEEFLRKERRLDVLVNNAGVYTPQSGSKSKQGYELQLATNVYGPF</sequence>
<keyword evidence="3" id="KW-0560">Oxidoreductase</keyword>
<evidence type="ECO:0000256" key="3">
    <source>
        <dbReference type="ARBA" id="ARBA00023002"/>
    </source>
</evidence>
<evidence type="ECO:0000313" key="4">
    <source>
        <dbReference type="EMBL" id="KAF2120852.1"/>
    </source>
</evidence>
<dbReference type="PANTHER" id="PTHR24320">
    <property type="entry name" value="RETINOL DEHYDROGENASE"/>
    <property type="match status" value="1"/>
</dbReference>
<dbReference type="InterPro" id="IPR002347">
    <property type="entry name" value="SDR_fam"/>
</dbReference>
<protein>
    <submittedName>
        <fullName evidence="4">Uncharacterized protein</fullName>
    </submittedName>
</protein>
<proteinExistence type="inferred from homology"/>
<name>A0A6A5ZMM3_9PLEO</name>
<dbReference type="SUPFAM" id="SSF51735">
    <property type="entry name" value="NAD(P)-binding Rossmann-fold domains"/>
    <property type="match status" value="1"/>
</dbReference>
<evidence type="ECO:0000256" key="1">
    <source>
        <dbReference type="ARBA" id="ARBA00006484"/>
    </source>
</evidence>
<keyword evidence="5" id="KW-1185">Reference proteome</keyword>
<evidence type="ECO:0000256" key="2">
    <source>
        <dbReference type="ARBA" id="ARBA00022857"/>
    </source>
</evidence>
<comment type="similarity">
    <text evidence="1">Belongs to the short-chain dehydrogenases/reductases (SDR) family.</text>
</comment>
<accession>A0A6A5ZMM3</accession>
<dbReference type="OrthoDB" id="191139at2759"/>
<gene>
    <name evidence="4" type="ORF">BDV96DRAFT_565741</name>
</gene>